<dbReference type="CDD" id="cd06262">
    <property type="entry name" value="metallo-hydrolase-like_MBL-fold"/>
    <property type="match status" value="1"/>
</dbReference>
<keyword evidence="2" id="KW-0479">Metal-binding</keyword>
<sequence>MLLRTVEAPLLGATCVLVVDSDARVAVVDAGGGVAERILRIVDREGWTPVGVLATHGHVDHTWDSGRLCREWAVPLHVHEADAYRLAEPFGTLGPLGGQLRAMSDLPGPVEPPRVATFTAEPDAPRPLDVGMTDQLEAWHLPGHTEGSTAYLVHVDGVRTVLTGDVLFAGTIGRTDLPGGDERAMADSLRRLAMLPGEVQVVPGHGPRTSIAAELRSNPFLRAAH</sequence>
<evidence type="ECO:0000313" key="6">
    <source>
        <dbReference type="EMBL" id="MDO8107812.1"/>
    </source>
</evidence>
<dbReference type="PANTHER" id="PTHR46233:SF3">
    <property type="entry name" value="HYDROXYACYLGLUTATHIONE HYDROLASE GLOC"/>
    <property type="match status" value="1"/>
</dbReference>
<dbReference type="EMBL" id="JAUQYP010000001">
    <property type="protein sequence ID" value="MDO8107812.1"/>
    <property type="molecule type" value="Genomic_DNA"/>
</dbReference>
<keyword evidence="4" id="KW-0862">Zinc</keyword>
<keyword evidence="7" id="KW-1185">Reference proteome</keyword>
<evidence type="ECO:0000256" key="3">
    <source>
        <dbReference type="ARBA" id="ARBA00022801"/>
    </source>
</evidence>
<evidence type="ECO:0000256" key="1">
    <source>
        <dbReference type="ARBA" id="ARBA00001947"/>
    </source>
</evidence>
<dbReference type="InterPro" id="IPR036866">
    <property type="entry name" value="RibonucZ/Hydroxyglut_hydro"/>
</dbReference>
<dbReference type="SMART" id="SM00849">
    <property type="entry name" value="Lactamase_B"/>
    <property type="match status" value="1"/>
</dbReference>
<gene>
    <name evidence="6" type="ORF">Q6348_11445</name>
</gene>
<proteinExistence type="predicted"/>
<organism evidence="6 7">
    <name type="scientific">Actinotalea lenta</name>
    <dbReference type="NCBI Taxonomy" id="3064654"/>
    <lineage>
        <taxon>Bacteria</taxon>
        <taxon>Bacillati</taxon>
        <taxon>Actinomycetota</taxon>
        <taxon>Actinomycetes</taxon>
        <taxon>Micrococcales</taxon>
        <taxon>Cellulomonadaceae</taxon>
        <taxon>Actinotalea</taxon>
    </lineage>
</organism>
<feature type="domain" description="Metallo-beta-lactamase" evidence="5">
    <location>
        <begin position="12"/>
        <end position="205"/>
    </location>
</feature>
<evidence type="ECO:0000259" key="5">
    <source>
        <dbReference type="SMART" id="SM00849"/>
    </source>
</evidence>
<dbReference type="SUPFAM" id="SSF56281">
    <property type="entry name" value="Metallo-hydrolase/oxidoreductase"/>
    <property type="match status" value="1"/>
</dbReference>
<evidence type="ECO:0000256" key="4">
    <source>
        <dbReference type="ARBA" id="ARBA00022833"/>
    </source>
</evidence>
<evidence type="ECO:0000256" key="2">
    <source>
        <dbReference type="ARBA" id="ARBA00022723"/>
    </source>
</evidence>
<dbReference type="Gene3D" id="3.60.15.10">
    <property type="entry name" value="Ribonuclease Z/Hydroxyacylglutathione hydrolase-like"/>
    <property type="match status" value="1"/>
</dbReference>
<keyword evidence="3" id="KW-0378">Hydrolase</keyword>
<dbReference type="RefSeq" id="WP_304601417.1">
    <property type="nucleotide sequence ID" value="NZ_JAUQYO010000001.1"/>
</dbReference>
<reference evidence="6 7" key="1">
    <citation type="submission" date="2023-07" db="EMBL/GenBank/DDBJ databases">
        <title>Description of novel actinomycetes strains, isolated from tidal flat sediment.</title>
        <authorList>
            <person name="Lu C."/>
        </authorList>
    </citation>
    <scope>NUCLEOTIDE SEQUENCE [LARGE SCALE GENOMIC DNA]</scope>
    <source>
        <strain evidence="6 7">SYSU T00b441</strain>
    </source>
</reference>
<dbReference type="InterPro" id="IPR051453">
    <property type="entry name" value="MBL_Glyoxalase_II"/>
</dbReference>
<dbReference type="Pfam" id="PF00753">
    <property type="entry name" value="Lactamase_B"/>
    <property type="match status" value="1"/>
</dbReference>
<dbReference type="InterPro" id="IPR001279">
    <property type="entry name" value="Metallo-B-lactamas"/>
</dbReference>
<dbReference type="Proteomes" id="UP001232536">
    <property type="component" value="Unassembled WGS sequence"/>
</dbReference>
<protein>
    <submittedName>
        <fullName evidence="6">MBL fold metallo-hydrolase</fullName>
    </submittedName>
</protein>
<comment type="cofactor">
    <cofactor evidence="1">
        <name>Zn(2+)</name>
        <dbReference type="ChEBI" id="CHEBI:29105"/>
    </cofactor>
</comment>
<comment type="caution">
    <text evidence="6">The sequence shown here is derived from an EMBL/GenBank/DDBJ whole genome shotgun (WGS) entry which is preliminary data.</text>
</comment>
<dbReference type="PANTHER" id="PTHR46233">
    <property type="entry name" value="HYDROXYACYLGLUTATHIONE HYDROLASE GLOC"/>
    <property type="match status" value="1"/>
</dbReference>
<evidence type="ECO:0000313" key="7">
    <source>
        <dbReference type="Proteomes" id="UP001232536"/>
    </source>
</evidence>
<accession>A0ABT9DA80</accession>
<name>A0ABT9DA80_9CELL</name>